<dbReference type="EMBL" id="WIPF01000033">
    <property type="protein sequence ID" value="KAF3224277.1"/>
    <property type="molecule type" value="Genomic_DNA"/>
</dbReference>
<feature type="transmembrane region" description="Helical" evidence="6">
    <location>
        <begin position="120"/>
        <end position="139"/>
    </location>
</feature>
<evidence type="ECO:0000313" key="7">
    <source>
        <dbReference type="EMBL" id="KAF3172379.1"/>
    </source>
</evidence>
<dbReference type="GO" id="GO:0035838">
    <property type="term" value="C:growing cell tip"/>
    <property type="evidence" value="ECO:0007669"/>
    <property type="project" value="TreeGrafter"/>
</dbReference>
<feature type="region of interest" description="Disordered" evidence="5">
    <location>
        <begin position="240"/>
        <end position="264"/>
    </location>
</feature>
<proteinExistence type="predicted"/>
<evidence type="ECO:0000313" key="8">
    <source>
        <dbReference type="EMBL" id="KAF3218408.1"/>
    </source>
</evidence>
<dbReference type="Proteomes" id="UP000479691">
    <property type="component" value="Unassembled WGS sequence"/>
</dbReference>
<keyword evidence="2 6" id="KW-0812">Transmembrane</keyword>
<feature type="transmembrane region" description="Helical" evidence="6">
    <location>
        <begin position="151"/>
        <end position="174"/>
    </location>
</feature>
<feature type="transmembrane region" description="Helical" evidence="6">
    <location>
        <begin position="7"/>
        <end position="34"/>
    </location>
</feature>
<evidence type="ECO:0000256" key="1">
    <source>
        <dbReference type="ARBA" id="ARBA00004141"/>
    </source>
</evidence>
<dbReference type="AlphaFoldDB" id="A0A6G1LUX1"/>
<evidence type="ECO:0000313" key="14">
    <source>
        <dbReference type="Proteomes" id="UP000614610"/>
    </source>
</evidence>
<gene>
    <name evidence="10" type="ORF">TWF106_003297</name>
    <name evidence="9" type="ORF">TWF191_006060</name>
    <name evidence="8" type="ORF">TWF679_000935</name>
    <name evidence="7" type="ORF">TWF788_009504</name>
</gene>
<dbReference type="EMBL" id="WIWT01000011">
    <property type="protein sequence ID" value="KAF3218408.1"/>
    <property type="molecule type" value="Genomic_DNA"/>
</dbReference>
<evidence type="ECO:0000256" key="3">
    <source>
        <dbReference type="ARBA" id="ARBA00022989"/>
    </source>
</evidence>
<evidence type="ECO:0000256" key="2">
    <source>
        <dbReference type="ARBA" id="ARBA00022692"/>
    </source>
</evidence>
<evidence type="ECO:0000256" key="6">
    <source>
        <dbReference type="SAM" id="Phobius"/>
    </source>
</evidence>
<dbReference type="Proteomes" id="UP000472727">
    <property type="component" value="Unassembled WGS sequence"/>
</dbReference>
<dbReference type="Proteomes" id="UP000483672">
    <property type="component" value="Unassembled WGS sequence"/>
</dbReference>
<dbReference type="Pfam" id="PF06687">
    <property type="entry name" value="SUR7"/>
    <property type="match status" value="1"/>
</dbReference>
<keyword evidence="3 6" id="KW-1133">Transmembrane helix</keyword>
<evidence type="ECO:0000313" key="12">
    <source>
        <dbReference type="Proteomes" id="UP000479691"/>
    </source>
</evidence>
<sequence>MGKHTFTILHFTATISLLIAGVLLLIITLSGQIWRDYSLMTVVLKNGSAFEVIPFSRDRDSYVTYGTFGYCIQNIDFGQGYQKQSCSDPEVGYPITEIQNSIDGTKFFENNKHLDSLTKVMILHPIGCVFAFTACLFGLRSGYLRSIWSMFLTIAVWIMTTIAMGIELYVFIIMHEHISSKEMGGGSRAWIGAALWSLVVTFISLTYAVIVTGLTVWQKKYWWKGGEAITVAARKKRGRKIPGRGVNGESDSGESSPVRRWSRDEGHTPFWRHRREDDTLVFE</sequence>
<evidence type="ECO:0000256" key="5">
    <source>
        <dbReference type="SAM" id="MobiDB-lite"/>
    </source>
</evidence>
<dbReference type="PANTHER" id="PTHR28013">
    <property type="entry name" value="PROTEIN DCV1-RELATED"/>
    <property type="match status" value="1"/>
</dbReference>
<keyword evidence="4 6" id="KW-0472">Membrane</keyword>
<evidence type="ECO:0000313" key="13">
    <source>
        <dbReference type="Proteomes" id="UP000483672"/>
    </source>
</evidence>
<dbReference type="OrthoDB" id="2354757at2759"/>
<comment type="subcellular location">
    <subcellularLocation>
        <location evidence="1">Membrane</location>
        <topology evidence="1">Multi-pass membrane protein</topology>
    </subcellularLocation>
</comment>
<dbReference type="EMBL" id="WIWS01000017">
    <property type="protein sequence ID" value="KAF3224853.1"/>
    <property type="molecule type" value="Genomic_DNA"/>
</dbReference>
<evidence type="ECO:0000313" key="11">
    <source>
        <dbReference type="Proteomes" id="UP000472727"/>
    </source>
</evidence>
<dbReference type="PANTHER" id="PTHR28013:SF3">
    <property type="entry name" value="PROTEIN DCV1-RELATED"/>
    <property type="match status" value="1"/>
</dbReference>
<dbReference type="GO" id="GO:0005886">
    <property type="term" value="C:plasma membrane"/>
    <property type="evidence" value="ECO:0007669"/>
    <property type="project" value="InterPro"/>
</dbReference>
<dbReference type="Proteomes" id="UP000614610">
    <property type="component" value="Unassembled WGS sequence"/>
</dbReference>
<comment type="caution">
    <text evidence="8">The sequence shown here is derived from an EMBL/GenBank/DDBJ whole genome shotgun (WGS) entry which is preliminary data.</text>
</comment>
<protein>
    <submittedName>
        <fullName evidence="8">Uncharacterized protein</fullName>
    </submittedName>
</protein>
<evidence type="ECO:0000313" key="10">
    <source>
        <dbReference type="EMBL" id="KAF3224853.1"/>
    </source>
</evidence>
<name>A0A6G1LUX1_ORBOL</name>
<dbReference type="InterPro" id="IPR009571">
    <property type="entry name" value="SUR7/Rim9-like_fungi"/>
</dbReference>
<dbReference type="InterPro" id="IPR051380">
    <property type="entry name" value="pH-response_reg_palI/RIM9"/>
</dbReference>
<reference evidence="11 12" key="1">
    <citation type="submission" date="2019-06" db="EMBL/GenBank/DDBJ databases">
        <authorList>
            <person name="Palmer J.M."/>
        </authorList>
    </citation>
    <scope>NUCLEOTIDE SEQUENCE</scope>
    <source>
        <strain evidence="10 11">TWF106</strain>
        <strain evidence="9 13">TWF191</strain>
        <strain evidence="8">TWF679</strain>
        <strain evidence="7 12">TWF788</strain>
    </source>
</reference>
<evidence type="ECO:0000313" key="9">
    <source>
        <dbReference type="EMBL" id="KAF3224277.1"/>
    </source>
</evidence>
<dbReference type="GO" id="GO:0032153">
    <property type="term" value="C:cell division site"/>
    <property type="evidence" value="ECO:0007669"/>
    <property type="project" value="TreeGrafter"/>
</dbReference>
<feature type="transmembrane region" description="Helical" evidence="6">
    <location>
        <begin position="194"/>
        <end position="217"/>
    </location>
</feature>
<evidence type="ECO:0000256" key="4">
    <source>
        <dbReference type="ARBA" id="ARBA00023136"/>
    </source>
</evidence>
<organism evidence="8 14">
    <name type="scientific">Orbilia oligospora</name>
    <name type="common">Nematode-trapping fungus</name>
    <name type="synonym">Arthrobotrys oligospora</name>
    <dbReference type="NCBI Taxonomy" id="2813651"/>
    <lineage>
        <taxon>Eukaryota</taxon>
        <taxon>Fungi</taxon>
        <taxon>Dikarya</taxon>
        <taxon>Ascomycota</taxon>
        <taxon>Pezizomycotina</taxon>
        <taxon>Orbiliomycetes</taxon>
        <taxon>Orbiliales</taxon>
        <taxon>Orbiliaceae</taxon>
        <taxon>Orbilia</taxon>
    </lineage>
</organism>
<accession>A0A6G1LUX1</accession>
<dbReference type="EMBL" id="JAABOE010000065">
    <property type="protein sequence ID" value="KAF3172379.1"/>
    <property type="molecule type" value="Genomic_DNA"/>
</dbReference>